<dbReference type="GO" id="GO:0043565">
    <property type="term" value="F:sequence-specific DNA binding"/>
    <property type="evidence" value="ECO:0007669"/>
    <property type="project" value="InterPro"/>
</dbReference>
<accession>A0AAE3VNF4</accession>
<dbReference type="Pfam" id="PF12833">
    <property type="entry name" value="HTH_18"/>
    <property type="match status" value="1"/>
</dbReference>
<dbReference type="Gene3D" id="1.10.10.60">
    <property type="entry name" value="Homeodomain-like"/>
    <property type="match status" value="1"/>
</dbReference>
<comment type="caution">
    <text evidence="5">The sequence shown here is derived from an EMBL/GenBank/DDBJ whole genome shotgun (WGS) entry which is preliminary data.</text>
</comment>
<dbReference type="InterPro" id="IPR018060">
    <property type="entry name" value="HTH_AraC"/>
</dbReference>
<dbReference type="PROSITE" id="PS01124">
    <property type="entry name" value="HTH_ARAC_FAMILY_2"/>
    <property type="match status" value="1"/>
</dbReference>
<organism evidence="5 6">
    <name type="scientific">Amorphus orientalis</name>
    <dbReference type="NCBI Taxonomy" id="649198"/>
    <lineage>
        <taxon>Bacteria</taxon>
        <taxon>Pseudomonadati</taxon>
        <taxon>Pseudomonadota</taxon>
        <taxon>Alphaproteobacteria</taxon>
        <taxon>Hyphomicrobiales</taxon>
        <taxon>Amorphaceae</taxon>
        <taxon>Amorphus</taxon>
    </lineage>
</organism>
<evidence type="ECO:0000256" key="3">
    <source>
        <dbReference type="ARBA" id="ARBA00023163"/>
    </source>
</evidence>
<protein>
    <submittedName>
        <fullName evidence="5">AraC-like DNA-binding protein</fullName>
    </submittedName>
</protein>
<evidence type="ECO:0000259" key="4">
    <source>
        <dbReference type="PROSITE" id="PS01124"/>
    </source>
</evidence>
<evidence type="ECO:0000256" key="1">
    <source>
        <dbReference type="ARBA" id="ARBA00023015"/>
    </source>
</evidence>
<keyword evidence="3" id="KW-0804">Transcription</keyword>
<dbReference type="InterPro" id="IPR009057">
    <property type="entry name" value="Homeodomain-like_sf"/>
</dbReference>
<dbReference type="InterPro" id="IPR037923">
    <property type="entry name" value="HTH-like"/>
</dbReference>
<gene>
    <name evidence="5" type="ORF">J2S73_001729</name>
</gene>
<name>A0AAE3VNF4_9HYPH</name>
<dbReference type="EMBL" id="JAUSUL010000002">
    <property type="protein sequence ID" value="MDQ0315272.1"/>
    <property type="molecule type" value="Genomic_DNA"/>
</dbReference>
<evidence type="ECO:0000313" key="5">
    <source>
        <dbReference type="EMBL" id="MDQ0315272.1"/>
    </source>
</evidence>
<keyword evidence="6" id="KW-1185">Reference proteome</keyword>
<feature type="domain" description="HTH araC/xylS-type" evidence="4">
    <location>
        <begin position="184"/>
        <end position="281"/>
    </location>
</feature>
<dbReference type="GO" id="GO:0003700">
    <property type="term" value="F:DNA-binding transcription factor activity"/>
    <property type="evidence" value="ECO:0007669"/>
    <property type="project" value="InterPro"/>
</dbReference>
<reference evidence="5" key="1">
    <citation type="submission" date="2023-07" db="EMBL/GenBank/DDBJ databases">
        <title>Genomic Encyclopedia of Type Strains, Phase IV (KMG-IV): sequencing the most valuable type-strain genomes for metagenomic binning, comparative biology and taxonomic classification.</title>
        <authorList>
            <person name="Goeker M."/>
        </authorList>
    </citation>
    <scope>NUCLEOTIDE SEQUENCE</scope>
    <source>
        <strain evidence="5">DSM 21202</strain>
    </source>
</reference>
<dbReference type="InterPro" id="IPR050204">
    <property type="entry name" value="AraC_XylS_family_regulators"/>
</dbReference>
<dbReference type="PANTHER" id="PTHR46796:SF2">
    <property type="entry name" value="TRANSCRIPTIONAL REGULATORY PROTEIN"/>
    <property type="match status" value="1"/>
</dbReference>
<dbReference type="InterPro" id="IPR003313">
    <property type="entry name" value="AraC-bd"/>
</dbReference>
<sequence>MSQSEALRRTELTARDRVAFWRAPRFDSLECLSATFRTHEYAQHTHETYVVGTIVTGCETFRVRGERHYAVPGELCFVNPDEVHDGSPAEDGYSYRMTYPSQALMIGLVEELTDRPCTGTPFFPAPIVRDPQLAERFVAAHRRLGETGDSLGQDEALLGVYSEALARYARVVVRPTGSEPSAVRMAIDYLEAHYRSDVSLPELAGVAGLSRTGLIRAFRDATGLTPHAWLTDRRVRAARAALAAGEAPSDVALSCGFYDQSHLNRAFKARVGVTPGAYRVR</sequence>
<dbReference type="SMART" id="SM00342">
    <property type="entry name" value="HTH_ARAC"/>
    <property type="match status" value="1"/>
</dbReference>
<evidence type="ECO:0000256" key="2">
    <source>
        <dbReference type="ARBA" id="ARBA00023125"/>
    </source>
</evidence>
<keyword evidence="1" id="KW-0805">Transcription regulation</keyword>
<dbReference type="SUPFAM" id="SSF46689">
    <property type="entry name" value="Homeodomain-like"/>
    <property type="match status" value="2"/>
</dbReference>
<proteinExistence type="predicted"/>
<dbReference type="AlphaFoldDB" id="A0AAE3VNF4"/>
<keyword evidence="2 5" id="KW-0238">DNA-binding</keyword>
<dbReference type="PANTHER" id="PTHR46796">
    <property type="entry name" value="HTH-TYPE TRANSCRIPTIONAL ACTIVATOR RHAS-RELATED"/>
    <property type="match status" value="1"/>
</dbReference>
<evidence type="ECO:0000313" key="6">
    <source>
        <dbReference type="Proteomes" id="UP001229244"/>
    </source>
</evidence>
<dbReference type="Proteomes" id="UP001229244">
    <property type="component" value="Unassembled WGS sequence"/>
</dbReference>
<dbReference type="Pfam" id="PF02311">
    <property type="entry name" value="AraC_binding"/>
    <property type="match status" value="1"/>
</dbReference>
<dbReference type="SUPFAM" id="SSF51215">
    <property type="entry name" value="Regulatory protein AraC"/>
    <property type="match status" value="1"/>
</dbReference>